<keyword evidence="2" id="KW-1185">Reference proteome</keyword>
<protein>
    <submittedName>
        <fullName evidence="1">Uncharacterized protein</fullName>
    </submittedName>
</protein>
<dbReference type="AlphaFoldDB" id="A0AA36F104"/>
<evidence type="ECO:0000313" key="2">
    <source>
        <dbReference type="Proteomes" id="UP001162480"/>
    </source>
</evidence>
<reference evidence="1" key="1">
    <citation type="submission" date="2023-08" db="EMBL/GenBank/DDBJ databases">
        <authorList>
            <person name="Alioto T."/>
            <person name="Alioto T."/>
            <person name="Gomez Garrido J."/>
        </authorList>
    </citation>
    <scope>NUCLEOTIDE SEQUENCE</scope>
</reference>
<accession>A0AA36F104</accession>
<name>A0AA36F104_OCTVU</name>
<evidence type="ECO:0000313" key="1">
    <source>
        <dbReference type="EMBL" id="CAI9721641.1"/>
    </source>
</evidence>
<gene>
    <name evidence="1" type="ORF">OCTVUL_1B030397</name>
</gene>
<dbReference type="Proteomes" id="UP001162480">
    <property type="component" value="Chromosome 4"/>
</dbReference>
<proteinExistence type="predicted"/>
<sequence length="157" mass="14942">MSGALVDAGGGGGISNVIALTCVASAVPVVGAGASGVGNDGFGNVITTAGYGEGAVVVITIIFAVFANGGGAARGVISRGCAGIFTRTTAAAVVAVIPGDGIRPVATAIIGAVRFASVDVVRSAPVDIREAIGKAGIDDDATVVVSDGVVRGACQCI</sequence>
<dbReference type="EMBL" id="OX597817">
    <property type="protein sequence ID" value="CAI9721641.1"/>
    <property type="molecule type" value="Genomic_DNA"/>
</dbReference>
<organism evidence="1 2">
    <name type="scientific">Octopus vulgaris</name>
    <name type="common">Common octopus</name>
    <dbReference type="NCBI Taxonomy" id="6645"/>
    <lineage>
        <taxon>Eukaryota</taxon>
        <taxon>Metazoa</taxon>
        <taxon>Spiralia</taxon>
        <taxon>Lophotrochozoa</taxon>
        <taxon>Mollusca</taxon>
        <taxon>Cephalopoda</taxon>
        <taxon>Coleoidea</taxon>
        <taxon>Octopodiformes</taxon>
        <taxon>Octopoda</taxon>
        <taxon>Incirrata</taxon>
        <taxon>Octopodidae</taxon>
        <taxon>Octopus</taxon>
    </lineage>
</organism>